<feature type="transmembrane region" description="Helical" evidence="9">
    <location>
        <begin position="151"/>
        <end position="171"/>
    </location>
</feature>
<dbReference type="KEGG" id="dti:Desti_3827"/>
<feature type="domain" description="CAAX prenyl protease 1 N-terminal" evidence="11">
    <location>
        <begin position="32"/>
        <end position="206"/>
    </location>
</feature>
<sequence length="417" mass="47553">MVVEWNSISIVFGAIYLLQLAFAIGMEMLNRRHLVQKGSDVPESMKGFVDRDKLLRMNQYSLDTSNLYIVKKLTGDSLLLAAILFGLFPWLGGLFVSYSYVVAGLCFFLMLGAISFVLDLPFDYYATFVLEEKYGFNRTDIKTWFLDNVKAVGISAVFAVITIGPLLWSILFSPDYWWLLGFVIVAVVQFFLIVLYPVLIAPLFNKFEPLSNTELAEKIESLVRETGMRTEGIFRMDAGKRSTHSNAYFTGVGKTKRVVLFDTLIDTHTQDEILGVLAHELGHFKMNHVLKSYLLSLATTLVVFYATYRILNWPLMYETFHLDPVSNYVALVIVAIFWKKAGYFLRPIGAAISRKFERSADVFALRLLMNSGPLATALKKLAGHNLSNLNPHPFYVWFYYSHPPLRERVEYLESARI</sequence>
<protein>
    <submittedName>
        <fullName evidence="12">Zn-dependent protease with chaperone function</fullName>
    </submittedName>
</protein>
<name>I4CA78_DESTA</name>
<dbReference type="HOGENOM" id="CLU_025947_1_0_7"/>
<feature type="transmembrane region" description="Helical" evidence="9">
    <location>
        <begin position="177"/>
        <end position="199"/>
    </location>
</feature>
<dbReference type="GO" id="GO:0046872">
    <property type="term" value="F:metal ion binding"/>
    <property type="evidence" value="ECO:0007669"/>
    <property type="project" value="UniProtKB-KW"/>
</dbReference>
<keyword evidence="3 8" id="KW-0378">Hydrolase</keyword>
<proteinExistence type="inferred from homology"/>
<feature type="binding site" evidence="7">
    <location>
        <position position="283"/>
    </location>
    <ligand>
        <name>Zn(2+)</name>
        <dbReference type="ChEBI" id="CHEBI:29105"/>
        <note>catalytic</note>
    </ligand>
</feature>
<evidence type="ECO:0000313" key="12">
    <source>
        <dbReference type="EMBL" id="AFM26469.1"/>
    </source>
</evidence>
<evidence type="ECO:0000256" key="1">
    <source>
        <dbReference type="ARBA" id="ARBA00022670"/>
    </source>
</evidence>
<dbReference type="FunFam" id="3.30.2010.10:FF:000010">
    <property type="entry name" value="M48 family peptidase"/>
    <property type="match status" value="1"/>
</dbReference>
<comment type="similarity">
    <text evidence="8">Belongs to the peptidase M48 family.</text>
</comment>
<organism evidence="12 13">
    <name type="scientific">Desulfomonile tiedjei (strain ATCC 49306 / DSM 6799 / DCB-1)</name>
    <dbReference type="NCBI Taxonomy" id="706587"/>
    <lineage>
        <taxon>Bacteria</taxon>
        <taxon>Pseudomonadati</taxon>
        <taxon>Thermodesulfobacteriota</taxon>
        <taxon>Desulfomonilia</taxon>
        <taxon>Desulfomonilales</taxon>
        <taxon>Desulfomonilaceae</taxon>
        <taxon>Desulfomonile</taxon>
    </lineage>
</organism>
<dbReference type="OrthoDB" id="9781930at2"/>
<feature type="binding site" evidence="7">
    <location>
        <position position="279"/>
    </location>
    <ligand>
        <name>Zn(2+)</name>
        <dbReference type="ChEBI" id="CHEBI:29105"/>
        <note>catalytic</note>
    </ligand>
</feature>
<evidence type="ECO:0000256" key="5">
    <source>
        <dbReference type="ARBA" id="ARBA00023049"/>
    </source>
</evidence>
<keyword evidence="4 7" id="KW-0862">Zinc</keyword>
<feature type="domain" description="Peptidase M48" evidence="10">
    <location>
        <begin position="209"/>
        <end position="414"/>
    </location>
</feature>
<keyword evidence="13" id="KW-1185">Reference proteome</keyword>
<evidence type="ECO:0000256" key="9">
    <source>
        <dbReference type="SAM" id="Phobius"/>
    </source>
</evidence>
<evidence type="ECO:0000256" key="7">
    <source>
        <dbReference type="PIRSR" id="PIRSR627057-2"/>
    </source>
</evidence>
<dbReference type="Proteomes" id="UP000006055">
    <property type="component" value="Chromosome"/>
</dbReference>
<dbReference type="STRING" id="706587.Desti_3827"/>
<feature type="transmembrane region" description="Helical" evidence="9">
    <location>
        <begin position="6"/>
        <end position="29"/>
    </location>
</feature>
<evidence type="ECO:0000256" key="4">
    <source>
        <dbReference type="ARBA" id="ARBA00022833"/>
    </source>
</evidence>
<dbReference type="PANTHER" id="PTHR10120">
    <property type="entry name" value="CAAX PRENYL PROTEASE 1"/>
    <property type="match status" value="1"/>
</dbReference>
<evidence type="ECO:0000256" key="2">
    <source>
        <dbReference type="ARBA" id="ARBA00022723"/>
    </source>
</evidence>
<dbReference type="eggNOG" id="COG0501">
    <property type="taxonomic scope" value="Bacteria"/>
</dbReference>
<dbReference type="InterPro" id="IPR001915">
    <property type="entry name" value="Peptidase_M48"/>
</dbReference>
<evidence type="ECO:0000256" key="8">
    <source>
        <dbReference type="RuleBase" id="RU003983"/>
    </source>
</evidence>
<keyword evidence="9" id="KW-1133">Transmembrane helix</keyword>
<keyword evidence="2 7" id="KW-0479">Metal-binding</keyword>
<keyword evidence="1 8" id="KW-0645">Protease</keyword>
<dbReference type="InterPro" id="IPR027057">
    <property type="entry name" value="CAXX_Prtase_1"/>
</dbReference>
<dbReference type="Pfam" id="PF01435">
    <property type="entry name" value="Peptidase_M48"/>
    <property type="match status" value="1"/>
</dbReference>
<dbReference type="InterPro" id="IPR032456">
    <property type="entry name" value="Peptidase_M48_N"/>
</dbReference>
<dbReference type="CDD" id="cd07343">
    <property type="entry name" value="M48A_Zmpste24p_like"/>
    <property type="match status" value="1"/>
</dbReference>
<feature type="active site" evidence="6">
    <location>
        <position position="280"/>
    </location>
</feature>
<evidence type="ECO:0000259" key="11">
    <source>
        <dbReference type="Pfam" id="PF16491"/>
    </source>
</evidence>
<evidence type="ECO:0000259" key="10">
    <source>
        <dbReference type="Pfam" id="PF01435"/>
    </source>
</evidence>
<accession>I4CA78</accession>
<evidence type="ECO:0000313" key="13">
    <source>
        <dbReference type="Proteomes" id="UP000006055"/>
    </source>
</evidence>
<dbReference type="GO" id="GO:0004222">
    <property type="term" value="F:metalloendopeptidase activity"/>
    <property type="evidence" value="ECO:0007669"/>
    <property type="project" value="InterPro"/>
</dbReference>
<feature type="transmembrane region" description="Helical" evidence="9">
    <location>
        <begin position="78"/>
        <end position="101"/>
    </location>
</feature>
<feature type="transmembrane region" description="Helical" evidence="9">
    <location>
        <begin position="289"/>
        <end position="308"/>
    </location>
</feature>
<feature type="transmembrane region" description="Helical" evidence="9">
    <location>
        <begin position="107"/>
        <end position="130"/>
    </location>
</feature>
<feature type="binding site" evidence="7">
    <location>
        <position position="357"/>
    </location>
    <ligand>
        <name>Zn(2+)</name>
        <dbReference type="ChEBI" id="CHEBI:29105"/>
        <note>catalytic</note>
    </ligand>
</feature>
<feature type="active site" description="Proton donor" evidence="6">
    <location>
        <position position="361"/>
    </location>
</feature>
<comment type="cofactor">
    <cofactor evidence="7 8">
        <name>Zn(2+)</name>
        <dbReference type="ChEBI" id="CHEBI:29105"/>
    </cofactor>
    <text evidence="7 8">Binds 1 zinc ion per subunit.</text>
</comment>
<gene>
    <name evidence="12" type="ordered locus">Desti_3827</name>
</gene>
<dbReference type="RefSeq" id="WP_014811595.1">
    <property type="nucleotide sequence ID" value="NC_018025.1"/>
</dbReference>
<keyword evidence="5 8" id="KW-0482">Metalloprotease</keyword>
<feature type="transmembrane region" description="Helical" evidence="9">
    <location>
        <begin position="328"/>
        <end position="345"/>
    </location>
</feature>
<dbReference type="Pfam" id="PF16491">
    <property type="entry name" value="Peptidase_M48_N"/>
    <property type="match status" value="1"/>
</dbReference>
<dbReference type="EMBL" id="CP003360">
    <property type="protein sequence ID" value="AFM26469.1"/>
    <property type="molecule type" value="Genomic_DNA"/>
</dbReference>
<dbReference type="Gene3D" id="3.30.2010.10">
    <property type="entry name" value="Metalloproteases ('zincins'), catalytic domain"/>
    <property type="match status" value="1"/>
</dbReference>
<keyword evidence="9" id="KW-0812">Transmembrane</keyword>
<reference evidence="13" key="1">
    <citation type="submission" date="2012-06" db="EMBL/GenBank/DDBJ databases">
        <title>Complete sequence of chromosome of Desulfomonile tiedjei DSM 6799.</title>
        <authorList>
            <person name="Lucas S."/>
            <person name="Copeland A."/>
            <person name="Lapidus A."/>
            <person name="Glavina del Rio T."/>
            <person name="Dalin E."/>
            <person name="Tice H."/>
            <person name="Bruce D."/>
            <person name="Goodwin L."/>
            <person name="Pitluck S."/>
            <person name="Peters L."/>
            <person name="Ovchinnikova G."/>
            <person name="Zeytun A."/>
            <person name="Lu M."/>
            <person name="Kyrpides N."/>
            <person name="Mavromatis K."/>
            <person name="Ivanova N."/>
            <person name="Brettin T."/>
            <person name="Detter J.C."/>
            <person name="Han C."/>
            <person name="Larimer F."/>
            <person name="Land M."/>
            <person name="Hauser L."/>
            <person name="Markowitz V."/>
            <person name="Cheng J.-F."/>
            <person name="Hugenholtz P."/>
            <person name="Woyke T."/>
            <person name="Wu D."/>
            <person name="Spring S."/>
            <person name="Schroeder M."/>
            <person name="Brambilla E."/>
            <person name="Klenk H.-P."/>
            <person name="Eisen J.A."/>
        </authorList>
    </citation>
    <scope>NUCLEOTIDE SEQUENCE [LARGE SCALE GENOMIC DNA]</scope>
    <source>
        <strain evidence="13">ATCC 49306 / DSM 6799 / DCB-1</strain>
    </source>
</reference>
<evidence type="ECO:0000256" key="6">
    <source>
        <dbReference type="PIRSR" id="PIRSR627057-1"/>
    </source>
</evidence>
<evidence type="ECO:0000256" key="3">
    <source>
        <dbReference type="ARBA" id="ARBA00022801"/>
    </source>
</evidence>
<dbReference type="AlphaFoldDB" id="I4CA78"/>
<keyword evidence="9" id="KW-0472">Membrane</keyword>
<dbReference type="GO" id="GO:0071586">
    <property type="term" value="P:CAAX-box protein processing"/>
    <property type="evidence" value="ECO:0007669"/>
    <property type="project" value="InterPro"/>
</dbReference>